<dbReference type="Gene3D" id="3.40.50.720">
    <property type="entry name" value="NAD(P)-binding Rossmann-like Domain"/>
    <property type="match status" value="1"/>
</dbReference>
<evidence type="ECO:0000256" key="4">
    <source>
        <dbReference type="ARBA" id="ARBA00022833"/>
    </source>
</evidence>
<name>A0ABM7UCU4_9ACTO</name>
<evidence type="ECO:0000259" key="7">
    <source>
        <dbReference type="SMART" id="SM00829"/>
    </source>
</evidence>
<dbReference type="InterPro" id="IPR013149">
    <property type="entry name" value="ADH-like_C"/>
</dbReference>
<keyword evidence="9" id="KW-1185">Reference proteome</keyword>
<feature type="region of interest" description="Disordered" evidence="6">
    <location>
        <begin position="25"/>
        <end position="45"/>
    </location>
</feature>
<dbReference type="Gene3D" id="3.90.180.10">
    <property type="entry name" value="Medium-chain alcohol dehydrogenases, catalytic domain"/>
    <property type="match status" value="1"/>
</dbReference>
<evidence type="ECO:0000256" key="2">
    <source>
        <dbReference type="ARBA" id="ARBA00008072"/>
    </source>
</evidence>
<evidence type="ECO:0000313" key="8">
    <source>
        <dbReference type="EMBL" id="BDA64923.1"/>
    </source>
</evidence>
<dbReference type="InterPro" id="IPR036291">
    <property type="entry name" value="NAD(P)-bd_dom_sf"/>
</dbReference>
<organism evidence="8 9">
    <name type="scientific">Actinomyces capricornis</name>
    <dbReference type="NCBI Taxonomy" id="2755559"/>
    <lineage>
        <taxon>Bacteria</taxon>
        <taxon>Bacillati</taxon>
        <taxon>Actinomycetota</taxon>
        <taxon>Actinomycetes</taxon>
        <taxon>Actinomycetales</taxon>
        <taxon>Actinomycetaceae</taxon>
        <taxon>Actinomyces</taxon>
    </lineage>
</organism>
<accession>A0ABM7UCU4</accession>
<gene>
    <name evidence="8" type="ORF">MANAM107_17570</name>
</gene>
<protein>
    <submittedName>
        <fullName evidence="8">Succinate-semialdehyde dehydrogenase</fullName>
    </submittedName>
</protein>
<keyword evidence="4" id="KW-0862">Zinc</keyword>
<dbReference type="InterPro" id="IPR011032">
    <property type="entry name" value="GroES-like_sf"/>
</dbReference>
<dbReference type="InterPro" id="IPR013154">
    <property type="entry name" value="ADH-like_N"/>
</dbReference>
<dbReference type="Pfam" id="PF00107">
    <property type="entry name" value="ADH_zinc_N"/>
    <property type="match status" value="1"/>
</dbReference>
<dbReference type="InterPro" id="IPR020843">
    <property type="entry name" value="ER"/>
</dbReference>
<evidence type="ECO:0000256" key="5">
    <source>
        <dbReference type="ARBA" id="ARBA00023002"/>
    </source>
</evidence>
<evidence type="ECO:0000256" key="1">
    <source>
        <dbReference type="ARBA" id="ARBA00001947"/>
    </source>
</evidence>
<dbReference type="SMART" id="SM00829">
    <property type="entry name" value="PKS_ER"/>
    <property type="match status" value="1"/>
</dbReference>
<evidence type="ECO:0000256" key="6">
    <source>
        <dbReference type="SAM" id="MobiDB-lite"/>
    </source>
</evidence>
<keyword evidence="5" id="KW-0560">Oxidoreductase</keyword>
<comment type="cofactor">
    <cofactor evidence="1">
        <name>Zn(2+)</name>
        <dbReference type="ChEBI" id="CHEBI:29105"/>
    </cofactor>
</comment>
<dbReference type="SUPFAM" id="SSF50129">
    <property type="entry name" value="GroES-like"/>
    <property type="match status" value="1"/>
</dbReference>
<dbReference type="PANTHER" id="PTHR43350">
    <property type="entry name" value="NAD-DEPENDENT ALCOHOL DEHYDROGENASE"/>
    <property type="match status" value="1"/>
</dbReference>
<evidence type="ECO:0000256" key="3">
    <source>
        <dbReference type="ARBA" id="ARBA00022723"/>
    </source>
</evidence>
<sequence length="425" mass="44127">MARTGPAGGPDVVATQYLRTCGTTRSSALTERQSSMTSNEAVQTPEKTISDTIPETMMAAVLRDPARGLQIETLRTPRPKAGEVLIKVAACGLCHSDLHVMGGAIAFPLPAVLGHEVSGTIVEVGPGNENIGLEVGQRVAGGFLMPCGQCEACASGRDELCGPFFELNRLKGVLYDGTTRLATTEGEPVAMYSMGGLAQYAVVPATAVAPVPESIDMVPAAILGCAAMTGYGAVRRGADLRFGESVAVVAVGGVGTNIVQIARAFGASQVIAIDVDDDKLAPMLDYGATAVVNSATHDARQEVLRLTGGRGVDVSFEALGIPATWTTALDVLADGGRMVPIGLGAGVQTAGVEINRTVRRSQSILGSYGARTRQDLPAVVELAASGVISYKEIVSRRLPLQEAGLGYEALHNREIRGRAVVDMSL</sequence>
<feature type="domain" description="Enoyl reductase (ER)" evidence="7">
    <location>
        <begin position="66"/>
        <end position="421"/>
    </location>
</feature>
<reference evidence="8 9" key="1">
    <citation type="submission" date="2021-08" db="EMBL/GenBank/DDBJ databases">
        <title>Whole genome sequence of novel Actinomyces species strain MAS-1.</title>
        <authorList>
            <person name="Saito M."/>
            <person name="Kuwahara N."/>
            <person name="Takizawa T."/>
            <person name="Gotouda H."/>
            <person name="Ochiai T."/>
        </authorList>
    </citation>
    <scope>NUCLEOTIDE SEQUENCE [LARGE SCALE GENOMIC DNA]</scope>
    <source>
        <strain evidence="8 9">MAS-1</strain>
    </source>
</reference>
<dbReference type="Pfam" id="PF08240">
    <property type="entry name" value="ADH_N"/>
    <property type="match status" value="1"/>
</dbReference>
<dbReference type="PANTHER" id="PTHR43350:SF2">
    <property type="entry name" value="GROES-LIKE ZINC-BINDING ALCOHOL DEHYDROGENASE FAMILY PROTEIN"/>
    <property type="match status" value="1"/>
</dbReference>
<proteinExistence type="inferred from homology"/>
<dbReference type="EMBL" id="AP025017">
    <property type="protein sequence ID" value="BDA64923.1"/>
    <property type="molecule type" value="Genomic_DNA"/>
</dbReference>
<evidence type="ECO:0000313" key="9">
    <source>
        <dbReference type="Proteomes" id="UP000824496"/>
    </source>
</evidence>
<dbReference type="SUPFAM" id="SSF51735">
    <property type="entry name" value="NAD(P)-binding Rossmann-fold domains"/>
    <property type="match status" value="1"/>
</dbReference>
<dbReference type="Proteomes" id="UP000824496">
    <property type="component" value="Chromosome"/>
</dbReference>
<comment type="similarity">
    <text evidence="2">Belongs to the zinc-containing alcohol dehydrogenase family.</text>
</comment>
<keyword evidence="3" id="KW-0479">Metal-binding</keyword>